<dbReference type="AlphaFoldDB" id="A0A8H8DHH9"/>
<keyword evidence="6" id="KW-1185">Reference proteome</keyword>
<feature type="compositionally biased region" description="Basic and acidic residues" evidence="3">
    <location>
        <begin position="323"/>
        <end position="335"/>
    </location>
</feature>
<evidence type="ECO:0000256" key="1">
    <source>
        <dbReference type="ARBA" id="ARBA00001917"/>
    </source>
</evidence>
<accession>A0A8H8DHH9</accession>
<dbReference type="OrthoDB" id="1925334at2759"/>
<dbReference type="EMBL" id="JAEFCI010007921">
    <property type="protein sequence ID" value="KAG5458784.1"/>
    <property type="molecule type" value="Genomic_DNA"/>
</dbReference>
<dbReference type="SUPFAM" id="SSF51395">
    <property type="entry name" value="FMN-linked oxidoreductases"/>
    <property type="match status" value="1"/>
</dbReference>
<comment type="cofactor">
    <cofactor evidence="1">
        <name>FMN</name>
        <dbReference type="ChEBI" id="CHEBI:58210"/>
    </cofactor>
</comment>
<evidence type="ECO:0000259" key="4">
    <source>
        <dbReference type="PROSITE" id="PS51349"/>
    </source>
</evidence>
<feature type="compositionally biased region" description="Pro residues" evidence="3">
    <location>
        <begin position="359"/>
        <end position="368"/>
    </location>
</feature>
<proteinExistence type="predicted"/>
<evidence type="ECO:0000313" key="5">
    <source>
        <dbReference type="EMBL" id="KAG5458784.1"/>
    </source>
</evidence>
<sequence length="380" mass="40027">MVVRDNRGIVQTKSGPASIEILPEVMEALREHKYNKVAVFIDGGVRRASDIFKALALGAEAVGIGRPFLYAMSAYGQPGVERAIQILNDEVGRQPLEMLMRLMGTPTLADIQRSMVCTRSLPFHFAPVPKDYLSSAVYERLESFPNAGAAANPNVRQRDAHTVRHPAVHLGRLRMDFGAAAALRADLGVAVPAVFEFGLPAALLSAGIGAAAVEAAAATQVPPAIEKTGELLSQPATHVQTSPRIKNLRVDRRPEHGVDNRELLLDFPHLFAEGPDVRVEGDGRAVQLRLTGNGGGGGGGGGGGEGGGEGGRGGRGGGGGGRARWEKGREKKPQDGGKTPLPTALGDTQQRPPHQRPGRPSPSSPRPAPSSTRLRSKRGA</sequence>
<dbReference type="Proteomes" id="UP000673691">
    <property type="component" value="Unassembled WGS sequence"/>
</dbReference>
<dbReference type="PROSITE" id="PS51349">
    <property type="entry name" value="FMN_HYDROXY_ACID_DH_2"/>
    <property type="match status" value="1"/>
</dbReference>
<dbReference type="InterPro" id="IPR013785">
    <property type="entry name" value="Aldolase_TIM"/>
</dbReference>
<evidence type="ECO:0000256" key="2">
    <source>
        <dbReference type="ARBA" id="ARBA00023002"/>
    </source>
</evidence>
<evidence type="ECO:0000313" key="6">
    <source>
        <dbReference type="Proteomes" id="UP000673691"/>
    </source>
</evidence>
<evidence type="ECO:0000256" key="3">
    <source>
        <dbReference type="SAM" id="MobiDB-lite"/>
    </source>
</evidence>
<feature type="compositionally biased region" description="Gly residues" evidence="3">
    <location>
        <begin position="292"/>
        <end position="322"/>
    </location>
</feature>
<dbReference type="PANTHER" id="PTHR10578:SF148">
    <property type="entry name" value="L-LACTATE DEHYDROGENASE (CYTOCHROME)"/>
    <property type="match status" value="1"/>
</dbReference>
<dbReference type="Gene3D" id="3.20.20.70">
    <property type="entry name" value="Aldolase class I"/>
    <property type="match status" value="1"/>
</dbReference>
<comment type="caution">
    <text evidence="5">The sequence shown here is derived from an EMBL/GenBank/DDBJ whole genome shotgun (WGS) entry which is preliminary data.</text>
</comment>
<reference evidence="5 6" key="1">
    <citation type="journal article" name="Sci. Rep.">
        <title>Genome-scale phylogenetic analyses confirm Olpidium as the closest living zoosporic fungus to the non-flagellated, terrestrial fungi.</title>
        <authorList>
            <person name="Chang Y."/>
            <person name="Rochon D."/>
            <person name="Sekimoto S."/>
            <person name="Wang Y."/>
            <person name="Chovatia M."/>
            <person name="Sandor L."/>
            <person name="Salamov A."/>
            <person name="Grigoriev I.V."/>
            <person name="Stajich J.E."/>
            <person name="Spatafora J.W."/>
        </authorList>
    </citation>
    <scope>NUCLEOTIDE SEQUENCE [LARGE SCALE GENOMIC DNA]</scope>
    <source>
        <strain evidence="5">S191</strain>
    </source>
</reference>
<dbReference type="InterPro" id="IPR000262">
    <property type="entry name" value="FMN-dep_DH"/>
</dbReference>
<feature type="region of interest" description="Disordered" evidence="3">
    <location>
        <begin position="288"/>
        <end position="380"/>
    </location>
</feature>
<dbReference type="InterPro" id="IPR037396">
    <property type="entry name" value="FMN_HAD"/>
</dbReference>
<dbReference type="GO" id="GO:0016491">
    <property type="term" value="F:oxidoreductase activity"/>
    <property type="evidence" value="ECO:0007669"/>
    <property type="project" value="UniProtKB-KW"/>
</dbReference>
<dbReference type="PANTHER" id="PTHR10578">
    <property type="entry name" value="S -2-HYDROXY-ACID OXIDASE-RELATED"/>
    <property type="match status" value="1"/>
</dbReference>
<organism evidence="5 6">
    <name type="scientific">Olpidium bornovanus</name>
    <dbReference type="NCBI Taxonomy" id="278681"/>
    <lineage>
        <taxon>Eukaryota</taxon>
        <taxon>Fungi</taxon>
        <taxon>Fungi incertae sedis</taxon>
        <taxon>Olpidiomycota</taxon>
        <taxon>Olpidiomycotina</taxon>
        <taxon>Olpidiomycetes</taxon>
        <taxon>Olpidiales</taxon>
        <taxon>Olpidiaceae</taxon>
        <taxon>Olpidium</taxon>
    </lineage>
</organism>
<keyword evidence="2" id="KW-0560">Oxidoreductase</keyword>
<dbReference type="Pfam" id="PF01070">
    <property type="entry name" value="FMN_dh"/>
    <property type="match status" value="1"/>
</dbReference>
<protein>
    <submittedName>
        <fullName evidence="5">FMN-dependent dehydrogenase-domain-containing protein</fullName>
    </submittedName>
</protein>
<gene>
    <name evidence="5" type="ORF">BJ554DRAFT_931</name>
</gene>
<feature type="domain" description="FMN hydroxy acid dehydrogenase" evidence="4">
    <location>
        <begin position="1"/>
        <end position="121"/>
    </location>
</feature>
<name>A0A8H8DHH9_9FUNG</name>